<dbReference type="InterPro" id="IPR006594">
    <property type="entry name" value="LisH"/>
</dbReference>
<feature type="domain" description="CTLH" evidence="4">
    <location>
        <begin position="459"/>
        <end position="518"/>
    </location>
</feature>
<evidence type="ECO:0000313" key="6">
    <source>
        <dbReference type="RefSeq" id="XP_033462347.1"/>
    </source>
</evidence>
<dbReference type="Pfam" id="PF00622">
    <property type="entry name" value="SPRY"/>
    <property type="match status" value="1"/>
</dbReference>
<dbReference type="Proteomes" id="UP000504637">
    <property type="component" value="Unplaced"/>
</dbReference>
<dbReference type="InterPro" id="IPR003877">
    <property type="entry name" value="SPRY_dom"/>
</dbReference>
<name>A0A6J3MBB2_9PEZI</name>
<dbReference type="Gene3D" id="2.60.120.920">
    <property type="match status" value="1"/>
</dbReference>
<accession>A0A6J3MBB2</accession>
<evidence type="ECO:0000259" key="3">
    <source>
        <dbReference type="PROSITE" id="PS50188"/>
    </source>
</evidence>
<evidence type="ECO:0000313" key="5">
    <source>
        <dbReference type="Proteomes" id="UP000504637"/>
    </source>
</evidence>
<dbReference type="PROSITE" id="PS50896">
    <property type="entry name" value="LISH"/>
    <property type="match status" value="1"/>
</dbReference>
<feature type="compositionally biased region" description="Acidic residues" evidence="2">
    <location>
        <begin position="546"/>
        <end position="609"/>
    </location>
</feature>
<dbReference type="AlphaFoldDB" id="A0A6J3MBB2"/>
<feature type="region of interest" description="Disordered" evidence="2">
    <location>
        <begin position="125"/>
        <end position="153"/>
    </location>
</feature>
<comment type="function">
    <text evidence="1">Involved in the proteasome-dependent degradation of fructose-1,6-bisphosphatase.</text>
</comment>
<organism evidence="6">
    <name type="scientific">Dissoconium aciculare CBS 342.82</name>
    <dbReference type="NCBI Taxonomy" id="1314786"/>
    <lineage>
        <taxon>Eukaryota</taxon>
        <taxon>Fungi</taxon>
        <taxon>Dikarya</taxon>
        <taxon>Ascomycota</taxon>
        <taxon>Pezizomycotina</taxon>
        <taxon>Dothideomycetes</taxon>
        <taxon>Dothideomycetidae</taxon>
        <taxon>Mycosphaerellales</taxon>
        <taxon>Dissoconiaceae</taxon>
        <taxon>Dissoconium</taxon>
    </lineage>
</organism>
<dbReference type="InterPro" id="IPR006595">
    <property type="entry name" value="CTLH_C"/>
</dbReference>
<feature type="compositionally biased region" description="Basic and acidic residues" evidence="2">
    <location>
        <begin position="610"/>
        <end position="628"/>
    </location>
</feature>
<feature type="compositionally biased region" description="Polar residues" evidence="2">
    <location>
        <begin position="41"/>
        <end position="52"/>
    </location>
</feature>
<dbReference type="Pfam" id="PF10607">
    <property type="entry name" value="CTLH"/>
    <property type="match status" value="1"/>
</dbReference>
<dbReference type="InterPro" id="IPR013320">
    <property type="entry name" value="ConA-like_dom_sf"/>
</dbReference>
<feature type="domain" description="B30.2/SPRY" evidence="3">
    <location>
        <begin position="167"/>
        <end position="375"/>
    </location>
</feature>
<dbReference type="SMART" id="SM00668">
    <property type="entry name" value="CTLH"/>
    <property type="match status" value="1"/>
</dbReference>
<dbReference type="PROSITE" id="PS50897">
    <property type="entry name" value="CTLH"/>
    <property type="match status" value="1"/>
</dbReference>
<feature type="compositionally biased region" description="Low complexity" evidence="2">
    <location>
        <begin position="28"/>
        <end position="40"/>
    </location>
</feature>
<dbReference type="PROSITE" id="PS50188">
    <property type="entry name" value="B302_SPRY"/>
    <property type="match status" value="1"/>
</dbReference>
<protein>
    <submittedName>
        <fullName evidence="6">SPRY-domain-containing protein</fullName>
    </submittedName>
</protein>
<reference evidence="6" key="1">
    <citation type="submission" date="2020-01" db="EMBL/GenBank/DDBJ databases">
        <authorList>
            <consortium name="DOE Joint Genome Institute"/>
            <person name="Haridas S."/>
            <person name="Albert R."/>
            <person name="Binder M."/>
            <person name="Bloem J."/>
            <person name="Labutti K."/>
            <person name="Salamov A."/>
            <person name="Andreopoulos B."/>
            <person name="Baker S.E."/>
            <person name="Barry K."/>
            <person name="Bills G."/>
            <person name="Bluhm B.H."/>
            <person name="Cannon C."/>
            <person name="Castanera R."/>
            <person name="Culley D.E."/>
            <person name="Daum C."/>
            <person name="Ezra D."/>
            <person name="Gonzalez J.B."/>
            <person name="Henrissat B."/>
            <person name="Kuo A."/>
            <person name="Liang C."/>
            <person name="Lipzen A."/>
            <person name="Lutzoni F."/>
            <person name="Magnuson J."/>
            <person name="Mondo S."/>
            <person name="Nolan M."/>
            <person name="Ohm R."/>
            <person name="Pangilinan J."/>
            <person name="Park H.-J."/>
            <person name="Ramirez L."/>
            <person name="Alfaro M."/>
            <person name="Sun H."/>
            <person name="Tritt A."/>
            <person name="Yoshinaga Y."/>
            <person name="Zwiers L.-H."/>
            <person name="Turgeon B.G."/>
            <person name="Goodwin S.B."/>
            <person name="Spatafora J.W."/>
            <person name="Crous P.W."/>
            <person name="Grigoriev I.V."/>
        </authorList>
    </citation>
    <scope>NUCLEOTIDE SEQUENCE</scope>
    <source>
        <strain evidence="6">CBS 342.82</strain>
    </source>
</reference>
<dbReference type="InterPro" id="IPR050618">
    <property type="entry name" value="Ubq-SigPath_Reg"/>
</dbReference>
<proteinExistence type="predicted"/>
<keyword evidence="5" id="KW-1185">Reference proteome</keyword>
<dbReference type="SMART" id="SM00757">
    <property type="entry name" value="CRA"/>
    <property type="match status" value="1"/>
</dbReference>
<feature type="compositionally biased region" description="Polar residues" evidence="2">
    <location>
        <begin position="75"/>
        <end position="86"/>
    </location>
</feature>
<dbReference type="InterPro" id="IPR043136">
    <property type="entry name" value="B30.2/SPRY_sf"/>
</dbReference>
<dbReference type="InterPro" id="IPR024964">
    <property type="entry name" value="CTLH/CRA"/>
</dbReference>
<dbReference type="RefSeq" id="XP_033462347.1">
    <property type="nucleotide sequence ID" value="XM_033602955.1"/>
</dbReference>
<sequence>MSGHRSGQPLLPHSGALSSPRRPPYGGAAATSSQRTASTSHLRQASRGQSEYPSGDMDSESMMASGYTGSRRRSITSGGANTNWANDASRYGVGPDDYGTFFVPSYLRHSRYMERLRKTCITSDVHDQEQGNRSVAGRHIPHSTSSSSVNLSKTCGTSHVHRRVVQDVVERLPSHLAIDENLAPLPSRWNNADKQQGLAITADGTEVKFAGGAKSQDEAAAVRANFPMPKACGIFYFEITVLSRTKDLSCIGIGFCSPKASLSRAPGWEAESWGYHGDDGIACAATSQGKTFGPRFNREDVIGCGVNFRTGVAFFTKNGVHLGKTTESFRNHCEIDTTCAPGDAFHGIKASNLYPTVGLKKANEHLRVNFGRQPFVFDIDSMMLEDKQAAMNEISKTDVSALNPPDDEDTLIKTLVGQYLAHDGYIETAKVFSKEVNTADYPLSGKQPYQLSNEEDDIHAIQRQRIRRSILDGDVDRALKYTTSYYPHVLETGQNRDVYFRLRCRKFIEMMKRSMDQGIMESSPVTATKRGGSFGSDGHDGGMRDDSEEDDEDDEDKDHDVVDAEDDEDDEEEDEEEEEEGDDEDGEDDDGKEDEDDEDESDTQMELDDQFQRETSDPLIKDDDHMEISQELPPRNSKLKGADLLTASILYGQELRQEFGNDPKPQNQKHLNDIFSVMAYHSYAESPVSHLFDVSGRAQIAEEVNGAILVLETLYATTEVLLDDTARKTGGAAALINLRRDFLQP</sequence>
<feature type="region of interest" description="Disordered" evidence="2">
    <location>
        <begin position="1"/>
        <end position="89"/>
    </location>
</feature>
<dbReference type="InterPro" id="IPR001870">
    <property type="entry name" value="B30.2/SPRY"/>
</dbReference>
<feature type="region of interest" description="Disordered" evidence="2">
    <location>
        <begin position="518"/>
        <end position="638"/>
    </location>
</feature>
<dbReference type="OrthoDB" id="25503at2759"/>
<dbReference type="SMART" id="SM00449">
    <property type="entry name" value="SPRY"/>
    <property type="match status" value="1"/>
</dbReference>
<gene>
    <name evidence="6" type="ORF">K489DRAFT_368489</name>
</gene>
<evidence type="ECO:0000259" key="4">
    <source>
        <dbReference type="PROSITE" id="PS50897"/>
    </source>
</evidence>
<reference evidence="6" key="3">
    <citation type="submission" date="2025-08" db="UniProtKB">
        <authorList>
            <consortium name="RefSeq"/>
        </authorList>
    </citation>
    <scope>IDENTIFICATION</scope>
    <source>
        <strain evidence="6">CBS 342.82</strain>
    </source>
</reference>
<dbReference type="SUPFAM" id="SSF49899">
    <property type="entry name" value="Concanavalin A-like lectins/glucanases"/>
    <property type="match status" value="1"/>
</dbReference>
<dbReference type="PANTHER" id="PTHR12864">
    <property type="entry name" value="RAN BINDING PROTEIN 9-RELATED"/>
    <property type="match status" value="1"/>
</dbReference>
<dbReference type="InterPro" id="IPR013144">
    <property type="entry name" value="CRA_dom"/>
</dbReference>
<evidence type="ECO:0000256" key="1">
    <source>
        <dbReference type="ARBA" id="ARBA00002343"/>
    </source>
</evidence>
<dbReference type="GeneID" id="54360755"/>
<reference evidence="6" key="2">
    <citation type="submission" date="2020-04" db="EMBL/GenBank/DDBJ databases">
        <authorList>
            <consortium name="NCBI Genome Project"/>
        </authorList>
    </citation>
    <scope>NUCLEOTIDE SEQUENCE</scope>
    <source>
        <strain evidence="6">CBS 342.82</strain>
    </source>
</reference>
<evidence type="ECO:0000256" key="2">
    <source>
        <dbReference type="SAM" id="MobiDB-lite"/>
    </source>
</evidence>